<dbReference type="Proteomes" id="UP001190700">
    <property type="component" value="Unassembled WGS sequence"/>
</dbReference>
<reference evidence="2 3" key="1">
    <citation type="journal article" date="2015" name="Genome Biol. Evol.">
        <title>Comparative Genomics of a Bacterivorous Green Alga Reveals Evolutionary Causalities and Consequences of Phago-Mixotrophic Mode of Nutrition.</title>
        <authorList>
            <person name="Burns J.A."/>
            <person name="Paasch A."/>
            <person name="Narechania A."/>
            <person name="Kim E."/>
        </authorList>
    </citation>
    <scope>NUCLEOTIDE SEQUENCE [LARGE SCALE GENOMIC DNA]</scope>
    <source>
        <strain evidence="2 3">PLY_AMNH</strain>
    </source>
</reference>
<feature type="region of interest" description="Disordered" evidence="1">
    <location>
        <begin position="84"/>
        <end position="105"/>
    </location>
</feature>
<gene>
    <name evidence="2" type="ORF">CYMTET_53953</name>
</gene>
<evidence type="ECO:0000313" key="2">
    <source>
        <dbReference type="EMBL" id="KAK3235872.1"/>
    </source>
</evidence>
<dbReference type="AlphaFoldDB" id="A0AAE0BHQ3"/>
<accession>A0AAE0BHQ3</accession>
<organism evidence="2 3">
    <name type="scientific">Cymbomonas tetramitiformis</name>
    <dbReference type="NCBI Taxonomy" id="36881"/>
    <lineage>
        <taxon>Eukaryota</taxon>
        <taxon>Viridiplantae</taxon>
        <taxon>Chlorophyta</taxon>
        <taxon>Pyramimonadophyceae</taxon>
        <taxon>Pyramimonadales</taxon>
        <taxon>Pyramimonadaceae</taxon>
        <taxon>Cymbomonas</taxon>
    </lineage>
</organism>
<name>A0AAE0BHQ3_9CHLO</name>
<sequence length="105" mass="12238">MDVHEAMVSSNAKKWYSNAIRVGKDALRDEMKSREIIVDLCLFVVRQHPVLQNHRKEYNAKSSKMIAWIHQAKKEFEREVQKVEAERARKRKTLPGHNKAGSVLL</sequence>
<evidence type="ECO:0000313" key="3">
    <source>
        <dbReference type="Proteomes" id="UP001190700"/>
    </source>
</evidence>
<protein>
    <submittedName>
        <fullName evidence="2">Uncharacterized protein</fullName>
    </submittedName>
</protein>
<keyword evidence="3" id="KW-1185">Reference proteome</keyword>
<comment type="caution">
    <text evidence="2">The sequence shown here is derived from an EMBL/GenBank/DDBJ whole genome shotgun (WGS) entry which is preliminary data.</text>
</comment>
<evidence type="ECO:0000256" key="1">
    <source>
        <dbReference type="SAM" id="MobiDB-lite"/>
    </source>
</evidence>
<proteinExistence type="predicted"/>
<dbReference type="EMBL" id="LGRX02035205">
    <property type="protein sequence ID" value="KAK3235872.1"/>
    <property type="molecule type" value="Genomic_DNA"/>
</dbReference>